<dbReference type="InterPro" id="IPR000719">
    <property type="entry name" value="Prot_kinase_dom"/>
</dbReference>
<dbReference type="InterPro" id="IPR008271">
    <property type="entry name" value="Ser/Thr_kinase_AS"/>
</dbReference>
<dbReference type="GO" id="GO:0005524">
    <property type="term" value="F:ATP binding"/>
    <property type="evidence" value="ECO:0007669"/>
    <property type="project" value="UniProtKB-KW"/>
</dbReference>
<keyword evidence="4" id="KW-0547">Nucleotide-binding</keyword>
<evidence type="ECO:0000256" key="6">
    <source>
        <dbReference type="ARBA" id="ARBA00022840"/>
    </source>
</evidence>
<comment type="caution">
    <text evidence="11">The sequence shown here is derived from an EMBL/GenBank/DDBJ whole genome shotgun (WGS) entry which is preliminary data.</text>
</comment>
<evidence type="ECO:0000259" key="10">
    <source>
        <dbReference type="PROSITE" id="PS50011"/>
    </source>
</evidence>
<dbReference type="PROSITE" id="PS00108">
    <property type="entry name" value="PROTEIN_KINASE_ST"/>
    <property type="match status" value="1"/>
</dbReference>
<dbReference type="PANTHER" id="PTHR22967:SF57">
    <property type="entry name" value="AUXILIN, ISOFORM A-RELATED"/>
    <property type="match status" value="1"/>
</dbReference>
<dbReference type="Proteomes" id="UP000023152">
    <property type="component" value="Unassembled WGS sequence"/>
</dbReference>
<evidence type="ECO:0000313" key="12">
    <source>
        <dbReference type="Proteomes" id="UP000023152"/>
    </source>
</evidence>
<evidence type="ECO:0000256" key="4">
    <source>
        <dbReference type="ARBA" id="ARBA00022741"/>
    </source>
</evidence>
<keyword evidence="2" id="KW-0723">Serine/threonine-protein kinase</keyword>
<keyword evidence="6" id="KW-0067">ATP-binding</keyword>
<dbReference type="AlphaFoldDB" id="X6N6T6"/>
<evidence type="ECO:0000313" key="11">
    <source>
        <dbReference type="EMBL" id="ETO21449.1"/>
    </source>
</evidence>
<comment type="catalytic activity">
    <reaction evidence="7">
        <text>L-threonyl-[protein] + ATP = O-phospho-L-threonyl-[protein] + ADP + H(+)</text>
        <dbReference type="Rhea" id="RHEA:46608"/>
        <dbReference type="Rhea" id="RHEA-COMP:11060"/>
        <dbReference type="Rhea" id="RHEA-COMP:11605"/>
        <dbReference type="ChEBI" id="CHEBI:15378"/>
        <dbReference type="ChEBI" id="CHEBI:30013"/>
        <dbReference type="ChEBI" id="CHEBI:30616"/>
        <dbReference type="ChEBI" id="CHEBI:61977"/>
        <dbReference type="ChEBI" id="CHEBI:456216"/>
        <dbReference type="EC" id="2.7.11.1"/>
    </reaction>
</comment>
<keyword evidence="5 11" id="KW-0418">Kinase</keyword>
<accession>X6N6T6</accession>
<reference evidence="11 12" key="1">
    <citation type="journal article" date="2013" name="Curr. Biol.">
        <title>The Genome of the Foraminiferan Reticulomyxa filosa.</title>
        <authorList>
            <person name="Glockner G."/>
            <person name="Hulsmann N."/>
            <person name="Schleicher M."/>
            <person name="Noegel A.A."/>
            <person name="Eichinger L."/>
            <person name="Gallinger C."/>
            <person name="Pawlowski J."/>
            <person name="Sierra R."/>
            <person name="Euteneuer U."/>
            <person name="Pillet L."/>
            <person name="Moustafa A."/>
            <person name="Platzer M."/>
            <person name="Groth M."/>
            <person name="Szafranski K."/>
            <person name="Schliwa M."/>
        </authorList>
    </citation>
    <scope>NUCLEOTIDE SEQUENCE [LARGE SCALE GENOMIC DNA]</scope>
</reference>
<dbReference type="EMBL" id="ASPP01011610">
    <property type="protein sequence ID" value="ETO21449.1"/>
    <property type="molecule type" value="Genomic_DNA"/>
</dbReference>
<organism evidence="11 12">
    <name type="scientific">Reticulomyxa filosa</name>
    <dbReference type="NCBI Taxonomy" id="46433"/>
    <lineage>
        <taxon>Eukaryota</taxon>
        <taxon>Sar</taxon>
        <taxon>Rhizaria</taxon>
        <taxon>Retaria</taxon>
        <taxon>Foraminifera</taxon>
        <taxon>Monothalamids</taxon>
        <taxon>Reticulomyxidae</taxon>
        <taxon>Reticulomyxa</taxon>
    </lineage>
</organism>
<evidence type="ECO:0000256" key="8">
    <source>
        <dbReference type="ARBA" id="ARBA00048679"/>
    </source>
</evidence>
<feature type="non-terminal residue" evidence="11">
    <location>
        <position position="1"/>
    </location>
</feature>
<evidence type="ECO:0000256" key="5">
    <source>
        <dbReference type="ARBA" id="ARBA00022777"/>
    </source>
</evidence>
<dbReference type="PROSITE" id="PS50011">
    <property type="entry name" value="PROTEIN_KINASE_DOM"/>
    <property type="match status" value="1"/>
</dbReference>
<protein>
    <recommendedName>
        <fullName evidence="1">non-specific serine/threonine protein kinase</fullName>
        <ecNumber evidence="1">2.7.11.1</ecNumber>
    </recommendedName>
</protein>
<dbReference type="EC" id="2.7.11.1" evidence="1"/>
<feature type="region of interest" description="Disordered" evidence="9">
    <location>
        <begin position="342"/>
        <end position="365"/>
    </location>
</feature>
<feature type="domain" description="Protein kinase" evidence="10">
    <location>
        <begin position="1"/>
        <end position="287"/>
    </location>
</feature>
<keyword evidence="12" id="KW-1185">Reference proteome</keyword>
<gene>
    <name evidence="11" type="ORF">RFI_15754</name>
</gene>
<evidence type="ECO:0000256" key="9">
    <source>
        <dbReference type="SAM" id="MobiDB-lite"/>
    </source>
</evidence>
<proteinExistence type="predicted"/>
<dbReference type="GO" id="GO:0005737">
    <property type="term" value="C:cytoplasm"/>
    <property type="evidence" value="ECO:0007669"/>
    <property type="project" value="TreeGrafter"/>
</dbReference>
<name>X6N6T6_RETFI</name>
<dbReference type="SUPFAM" id="SSF56112">
    <property type="entry name" value="Protein kinase-like (PK-like)"/>
    <property type="match status" value="1"/>
</dbReference>
<dbReference type="SMART" id="SM00220">
    <property type="entry name" value="S_TKc"/>
    <property type="match status" value="1"/>
</dbReference>
<dbReference type="OrthoDB" id="2018507at2759"/>
<evidence type="ECO:0000256" key="7">
    <source>
        <dbReference type="ARBA" id="ARBA00047899"/>
    </source>
</evidence>
<dbReference type="InterPro" id="IPR011009">
    <property type="entry name" value="Kinase-like_dom_sf"/>
</dbReference>
<comment type="catalytic activity">
    <reaction evidence="8">
        <text>L-seryl-[protein] + ATP = O-phospho-L-seryl-[protein] + ADP + H(+)</text>
        <dbReference type="Rhea" id="RHEA:17989"/>
        <dbReference type="Rhea" id="RHEA-COMP:9863"/>
        <dbReference type="Rhea" id="RHEA-COMP:11604"/>
        <dbReference type="ChEBI" id="CHEBI:15378"/>
        <dbReference type="ChEBI" id="CHEBI:29999"/>
        <dbReference type="ChEBI" id="CHEBI:30616"/>
        <dbReference type="ChEBI" id="CHEBI:83421"/>
        <dbReference type="ChEBI" id="CHEBI:456216"/>
        <dbReference type="EC" id="2.7.11.1"/>
    </reaction>
</comment>
<evidence type="ECO:0000256" key="2">
    <source>
        <dbReference type="ARBA" id="ARBA00022527"/>
    </source>
</evidence>
<feature type="compositionally biased region" description="Low complexity" evidence="9">
    <location>
        <begin position="350"/>
        <end position="361"/>
    </location>
</feature>
<dbReference type="Pfam" id="PF00069">
    <property type="entry name" value="Pkinase"/>
    <property type="match status" value="1"/>
</dbReference>
<evidence type="ECO:0000256" key="3">
    <source>
        <dbReference type="ARBA" id="ARBA00022679"/>
    </source>
</evidence>
<keyword evidence="3" id="KW-0808">Transferase</keyword>
<sequence>IEGVKRILERNEKTNQINKQMKGKNRQTFEYHKNNQHNPMLNGFYVLMEYMPDGLISFMKKRQTKSQYLKEKHLWLLFLQIARGVAHLHNLDPPLAHRDLKIENVLITYVPRALPSSPSSPSSPINSLSPVSKDLVKQGRVEGVSPNVEMQLKICDFGSCVNGMPKIYQEQSDISLEQDLIDRFTTPSYRAPEMIDLYQVLKFRKPLSVKVDIWALGVVLFVMAFLCHPFPDGNKMQILDAKYSIPPKHNYSKKVTKLLKLLLQREFWIANDKTLFSQICNHVQDIVNGGKGTLTRSKEIKRPQSFIVASQNAMLPSNDPAWDDVFSGSHEERSVHAVTYDLESRDDDNPSNPNSPKKNSSATKNAISTDLPDILEQGPHDLDFDDGTPLMRLNNLTPIPTKVVFP</sequence>
<dbReference type="PANTHER" id="PTHR22967">
    <property type="entry name" value="SERINE/THREONINE PROTEIN KINASE"/>
    <property type="match status" value="1"/>
</dbReference>
<evidence type="ECO:0000256" key="1">
    <source>
        <dbReference type="ARBA" id="ARBA00012513"/>
    </source>
</evidence>
<dbReference type="GO" id="GO:0004674">
    <property type="term" value="F:protein serine/threonine kinase activity"/>
    <property type="evidence" value="ECO:0007669"/>
    <property type="project" value="UniProtKB-KW"/>
</dbReference>
<dbReference type="Gene3D" id="1.10.510.10">
    <property type="entry name" value="Transferase(Phosphotransferase) domain 1"/>
    <property type="match status" value="2"/>
</dbReference>